<dbReference type="SUPFAM" id="SSF109604">
    <property type="entry name" value="HD-domain/PDEase-like"/>
    <property type="match status" value="1"/>
</dbReference>
<dbReference type="Pfam" id="PF08668">
    <property type="entry name" value="HDOD"/>
    <property type="match status" value="1"/>
</dbReference>
<dbReference type="InterPro" id="IPR052340">
    <property type="entry name" value="RNase_Y/CdgJ"/>
</dbReference>
<evidence type="ECO:0000313" key="3">
    <source>
        <dbReference type="Proteomes" id="UP001589773"/>
    </source>
</evidence>
<dbReference type="Gene3D" id="1.10.3210.10">
    <property type="entry name" value="Hypothetical protein af1432"/>
    <property type="match status" value="1"/>
</dbReference>
<organism evidence="2 3">
    <name type="scientific">Massilia consociata</name>
    <dbReference type="NCBI Taxonomy" id="760117"/>
    <lineage>
        <taxon>Bacteria</taxon>
        <taxon>Pseudomonadati</taxon>
        <taxon>Pseudomonadota</taxon>
        <taxon>Betaproteobacteria</taxon>
        <taxon>Burkholderiales</taxon>
        <taxon>Oxalobacteraceae</taxon>
        <taxon>Telluria group</taxon>
        <taxon>Massilia</taxon>
    </lineage>
</organism>
<protein>
    <submittedName>
        <fullName evidence="2">HDOD domain-containing protein</fullName>
    </submittedName>
</protein>
<dbReference type="InterPro" id="IPR013976">
    <property type="entry name" value="HDOD"/>
</dbReference>
<dbReference type="RefSeq" id="WP_379679498.1">
    <property type="nucleotide sequence ID" value="NZ_JBHLWP010000011.1"/>
</dbReference>
<gene>
    <name evidence="2" type="ORF">ACFFJK_12420</name>
</gene>
<comment type="caution">
    <text evidence="2">The sequence shown here is derived from an EMBL/GenBank/DDBJ whole genome shotgun (WGS) entry which is preliminary data.</text>
</comment>
<evidence type="ECO:0000259" key="1">
    <source>
        <dbReference type="PROSITE" id="PS51833"/>
    </source>
</evidence>
<dbReference type="PANTHER" id="PTHR33525:SF4">
    <property type="entry name" value="CYCLIC DI-GMP PHOSPHODIESTERASE CDGJ"/>
    <property type="match status" value="1"/>
</dbReference>
<keyword evidence="3" id="KW-1185">Reference proteome</keyword>
<dbReference type="PANTHER" id="PTHR33525">
    <property type="match status" value="1"/>
</dbReference>
<dbReference type="Proteomes" id="UP001589773">
    <property type="component" value="Unassembled WGS sequence"/>
</dbReference>
<evidence type="ECO:0000313" key="2">
    <source>
        <dbReference type="EMBL" id="MFC0252695.1"/>
    </source>
</evidence>
<name>A0ABV6FI12_9BURK</name>
<accession>A0ABV6FI12</accession>
<reference evidence="2 3" key="1">
    <citation type="submission" date="2024-09" db="EMBL/GenBank/DDBJ databases">
        <authorList>
            <person name="Sun Q."/>
            <person name="Mori K."/>
        </authorList>
    </citation>
    <scope>NUCLEOTIDE SEQUENCE [LARGE SCALE GENOMIC DNA]</scope>
    <source>
        <strain evidence="2 3">CCM 7792</strain>
    </source>
</reference>
<dbReference type="EMBL" id="JBHLWP010000011">
    <property type="protein sequence ID" value="MFC0252695.1"/>
    <property type="molecule type" value="Genomic_DNA"/>
</dbReference>
<feature type="domain" description="HDOD" evidence="1">
    <location>
        <begin position="189"/>
        <end position="385"/>
    </location>
</feature>
<proteinExistence type="predicted"/>
<dbReference type="PROSITE" id="PS51833">
    <property type="entry name" value="HDOD"/>
    <property type="match status" value="1"/>
</dbReference>
<sequence>MAALDLDSSPLVAIDPVANAQNEWVALCLRLEGEGDAQAHTRRLQAVFGTPDLLAAIAPLDGLLMLDDPAVLTPPVLALMPANRIGFVVAAAALGGEGAAHRLAGLHEQGYRIWLDGAAPPGVKAPPALRTVACDCRQDAPPPGSLAALFGPHLARGVDSARRFAACEMAGFDWFSGDYPHDPLLAAGESPDGSSRRRILTLLGLLARDADSRELEQQLKQDPALSFHLLKLVNSAAFAVSTQITSFNQAINLLGRRQLQRWLQLLLYARQQADGLPNLLLPLAARRGAQIEALCKQAGEDRDAGDLAFMTGVFSLLDRLLHMPMEDIVADLHLPRHVSDALLTRSGTLGTWLRLTETHPSGADLDKAGIAPAGWWHSQLHAYHWAIQVGRNV</sequence>